<feature type="chain" id="PRO_5013781215" evidence="1">
    <location>
        <begin position="32"/>
        <end position="263"/>
    </location>
</feature>
<comment type="caution">
    <text evidence="2">The sequence shown here is derived from an EMBL/GenBank/DDBJ whole genome shotgun (WGS) entry which is preliminary data.</text>
</comment>
<sequence>MNPFRLLSRGAAGCAAVTVALGLLTAAPAHAAADWCVDRTGAWDPGTETCSIQVQSERKATMNITVRAPAGMVDDAATGAPIRRYLIDFIDRWRKTGAVDVRSSNLSVDFEYFKGPAALQSVVFRENRWSHGVFEDNGYRSFTFDGSRMVKLSDLTDGDPRAVLPPLVRPYLIPALDAAQPPHPAGSYPFTTEQFEPRTDGFIGFSGNYDTFAISPDALILYMPGRPLASQNPVPGGEFVWSMDGGAVIVHTPLSALGFALRV</sequence>
<evidence type="ECO:0000313" key="2">
    <source>
        <dbReference type="EMBL" id="PIB76239.1"/>
    </source>
</evidence>
<evidence type="ECO:0000313" key="3">
    <source>
        <dbReference type="Proteomes" id="UP000230551"/>
    </source>
</evidence>
<dbReference type="Gene3D" id="3.30.565.40">
    <property type="entry name" value="Fervidobacterium nodosum Rt17-B1 like"/>
    <property type="match status" value="1"/>
</dbReference>
<proteinExistence type="predicted"/>
<gene>
    <name evidence="2" type="ORF">CQY22_005795</name>
</gene>
<accession>A0A2G5PD29</accession>
<evidence type="ECO:0000256" key="1">
    <source>
        <dbReference type="SAM" id="SignalP"/>
    </source>
</evidence>
<dbReference type="Proteomes" id="UP000230551">
    <property type="component" value="Unassembled WGS sequence"/>
</dbReference>
<organism evidence="2 3">
    <name type="scientific">Mycolicibacterium brumae</name>
    <dbReference type="NCBI Taxonomy" id="85968"/>
    <lineage>
        <taxon>Bacteria</taxon>
        <taxon>Bacillati</taxon>
        <taxon>Actinomycetota</taxon>
        <taxon>Actinomycetes</taxon>
        <taxon>Mycobacteriales</taxon>
        <taxon>Mycobacteriaceae</taxon>
        <taxon>Mycolicibacterium</taxon>
    </lineage>
</organism>
<dbReference type="AlphaFoldDB" id="A0A2G5PD29"/>
<dbReference type="RefSeq" id="WP_090587033.1">
    <property type="nucleotide sequence ID" value="NZ_CP104302.1"/>
</dbReference>
<feature type="signal peptide" evidence="1">
    <location>
        <begin position="1"/>
        <end position="31"/>
    </location>
</feature>
<keyword evidence="3" id="KW-1185">Reference proteome</keyword>
<dbReference type="STRING" id="85968.GCA_900073015_01045"/>
<protein>
    <submittedName>
        <fullName evidence="2">Mannan-binding protein</fullName>
    </submittedName>
</protein>
<dbReference type="OrthoDB" id="4760130at2"/>
<dbReference type="EMBL" id="PDCN02000005">
    <property type="protein sequence ID" value="PIB76239.1"/>
    <property type="molecule type" value="Genomic_DNA"/>
</dbReference>
<reference evidence="2 3" key="1">
    <citation type="journal article" date="2017" name="Infect. Genet. Evol.">
        <title>The new phylogeny of the genus Mycobacterium: The old and the news.</title>
        <authorList>
            <person name="Tortoli E."/>
            <person name="Fedrizzi T."/>
            <person name="Meehan C.J."/>
            <person name="Trovato A."/>
            <person name="Grottola A."/>
            <person name="Giacobazzi E."/>
            <person name="Serpini G.F."/>
            <person name="Tagliazucchi S."/>
            <person name="Fabio A."/>
            <person name="Bettua C."/>
            <person name="Bertorelli R."/>
            <person name="Frascaro F."/>
            <person name="De Sanctis V."/>
            <person name="Pecorari M."/>
            <person name="Jousson O."/>
            <person name="Segata N."/>
            <person name="Cirillo D.M."/>
        </authorList>
    </citation>
    <scope>NUCLEOTIDE SEQUENCE [LARGE SCALE GENOMIC DNA]</scope>
    <source>
        <strain evidence="2 3">CIP1034565</strain>
    </source>
</reference>
<keyword evidence="1" id="KW-0732">Signal</keyword>
<name>A0A2G5PD29_9MYCO</name>